<dbReference type="EMBL" id="JBFALK010000003">
    <property type="protein sequence ID" value="MEV0968258.1"/>
    <property type="molecule type" value="Genomic_DNA"/>
</dbReference>
<keyword evidence="3" id="KW-1185">Reference proteome</keyword>
<keyword evidence="1" id="KW-0812">Transmembrane</keyword>
<protein>
    <submittedName>
        <fullName evidence="2">Uncharacterized protein</fullName>
    </submittedName>
</protein>
<dbReference type="RefSeq" id="WP_358130728.1">
    <property type="nucleotide sequence ID" value="NZ_JBFALK010000003.1"/>
</dbReference>
<gene>
    <name evidence="2" type="ORF">AB0I59_06455</name>
</gene>
<keyword evidence="1" id="KW-0472">Membrane</keyword>
<feature type="transmembrane region" description="Helical" evidence="1">
    <location>
        <begin position="12"/>
        <end position="33"/>
    </location>
</feature>
<keyword evidence="1" id="KW-1133">Transmembrane helix</keyword>
<comment type="caution">
    <text evidence="2">The sequence shown here is derived from an EMBL/GenBank/DDBJ whole genome shotgun (WGS) entry which is preliminary data.</text>
</comment>
<sequence>MNRPAFRAPFPGLPAISLLLPLMGILLVAQAALDSWVLLLLFVVVGFAVFVVGVVTAASAGRNGAVSAADAARLEELEPLPPTADDEGDRR</sequence>
<accession>A0ABV3G9I6</accession>
<name>A0ABV3G9I6_MICGL</name>
<proteinExistence type="predicted"/>
<feature type="transmembrane region" description="Helical" evidence="1">
    <location>
        <begin position="39"/>
        <end position="58"/>
    </location>
</feature>
<dbReference type="Proteomes" id="UP001551675">
    <property type="component" value="Unassembled WGS sequence"/>
</dbReference>
<organism evidence="2 3">
    <name type="scientific">Microtetraspora glauca</name>
    <dbReference type="NCBI Taxonomy" id="1996"/>
    <lineage>
        <taxon>Bacteria</taxon>
        <taxon>Bacillati</taxon>
        <taxon>Actinomycetota</taxon>
        <taxon>Actinomycetes</taxon>
        <taxon>Streptosporangiales</taxon>
        <taxon>Streptosporangiaceae</taxon>
        <taxon>Microtetraspora</taxon>
    </lineage>
</organism>
<evidence type="ECO:0000256" key="1">
    <source>
        <dbReference type="SAM" id="Phobius"/>
    </source>
</evidence>
<reference evidence="2 3" key="1">
    <citation type="submission" date="2024-06" db="EMBL/GenBank/DDBJ databases">
        <title>The Natural Products Discovery Center: Release of the First 8490 Sequenced Strains for Exploring Actinobacteria Biosynthetic Diversity.</title>
        <authorList>
            <person name="Kalkreuter E."/>
            <person name="Kautsar S.A."/>
            <person name="Yang D."/>
            <person name="Bader C.D."/>
            <person name="Teijaro C.N."/>
            <person name="Fluegel L."/>
            <person name="Davis C.M."/>
            <person name="Simpson J.R."/>
            <person name="Lauterbach L."/>
            <person name="Steele A.D."/>
            <person name="Gui C."/>
            <person name="Meng S."/>
            <person name="Li G."/>
            <person name="Viehrig K."/>
            <person name="Ye F."/>
            <person name="Su P."/>
            <person name="Kiefer A.F."/>
            <person name="Nichols A."/>
            <person name="Cepeda A.J."/>
            <person name="Yan W."/>
            <person name="Fan B."/>
            <person name="Jiang Y."/>
            <person name="Adhikari A."/>
            <person name="Zheng C.-J."/>
            <person name="Schuster L."/>
            <person name="Cowan T.M."/>
            <person name="Smanski M.J."/>
            <person name="Chevrette M.G."/>
            <person name="De Carvalho L.P.S."/>
            <person name="Shen B."/>
        </authorList>
    </citation>
    <scope>NUCLEOTIDE SEQUENCE [LARGE SCALE GENOMIC DNA]</scope>
    <source>
        <strain evidence="2 3">NPDC050100</strain>
    </source>
</reference>
<evidence type="ECO:0000313" key="3">
    <source>
        <dbReference type="Proteomes" id="UP001551675"/>
    </source>
</evidence>
<evidence type="ECO:0000313" key="2">
    <source>
        <dbReference type="EMBL" id="MEV0968258.1"/>
    </source>
</evidence>